<dbReference type="OrthoDB" id="3899536at2759"/>
<sequence>MHFFTTAISSALIFTVALAGPITARADDNQKRICPNLKVSDNGCIRYVRGFDVTGVVTEVDLTFPLIQSACDCIQECLNRPTTVPLMSTNVTIGVDVNSPLNKNINGAETLALGNNPQQGALVPQAFKDIIIPFRIMMLCLERSGSSPMAKQFARGCNGRSW</sequence>
<evidence type="ECO:0000256" key="1">
    <source>
        <dbReference type="SAM" id="SignalP"/>
    </source>
</evidence>
<dbReference type="AlphaFoldDB" id="A0A8E2F273"/>
<feature type="signal peptide" evidence="1">
    <location>
        <begin position="1"/>
        <end position="19"/>
    </location>
</feature>
<gene>
    <name evidence="2" type="ORF">AOQ84DRAFT_376303</name>
</gene>
<reference evidence="2 3" key="1">
    <citation type="journal article" date="2016" name="Nat. Commun.">
        <title>Ectomycorrhizal ecology is imprinted in the genome of the dominant symbiotic fungus Cenococcum geophilum.</title>
        <authorList>
            <consortium name="DOE Joint Genome Institute"/>
            <person name="Peter M."/>
            <person name="Kohler A."/>
            <person name="Ohm R.A."/>
            <person name="Kuo A."/>
            <person name="Krutzmann J."/>
            <person name="Morin E."/>
            <person name="Arend M."/>
            <person name="Barry K.W."/>
            <person name="Binder M."/>
            <person name="Choi C."/>
            <person name="Clum A."/>
            <person name="Copeland A."/>
            <person name="Grisel N."/>
            <person name="Haridas S."/>
            <person name="Kipfer T."/>
            <person name="LaButti K."/>
            <person name="Lindquist E."/>
            <person name="Lipzen A."/>
            <person name="Maire R."/>
            <person name="Meier B."/>
            <person name="Mihaltcheva S."/>
            <person name="Molinier V."/>
            <person name="Murat C."/>
            <person name="Poggeler S."/>
            <person name="Quandt C.A."/>
            <person name="Sperisen C."/>
            <person name="Tritt A."/>
            <person name="Tisserant E."/>
            <person name="Crous P.W."/>
            <person name="Henrissat B."/>
            <person name="Nehls U."/>
            <person name="Egli S."/>
            <person name="Spatafora J.W."/>
            <person name="Grigoriev I.V."/>
            <person name="Martin F.M."/>
        </authorList>
    </citation>
    <scope>NUCLEOTIDE SEQUENCE [LARGE SCALE GENOMIC DNA]</scope>
    <source>
        <strain evidence="2 3">CBS 207.34</strain>
    </source>
</reference>
<dbReference type="EMBL" id="KV749555">
    <property type="protein sequence ID" value="OCL08918.1"/>
    <property type="molecule type" value="Genomic_DNA"/>
</dbReference>
<organism evidence="2 3">
    <name type="scientific">Glonium stellatum</name>
    <dbReference type="NCBI Taxonomy" id="574774"/>
    <lineage>
        <taxon>Eukaryota</taxon>
        <taxon>Fungi</taxon>
        <taxon>Dikarya</taxon>
        <taxon>Ascomycota</taxon>
        <taxon>Pezizomycotina</taxon>
        <taxon>Dothideomycetes</taxon>
        <taxon>Pleosporomycetidae</taxon>
        <taxon>Gloniales</taxon>
        <taxon>Gloniaceae</taxon>
        <taxon>Glonium</taxon>
    </lineage>
</organism>
<accession>A0A8E2F273</accession>
<name>A0A8E2F273_9PEZI</name>
<dbReference type="Proteomes" id="UP000250140">
    <property type="component" value="Unassembled WGS sequence"/>
</dbReference>
<evidence type="ECO:0000313" key="3">
    <source>
        <dbReference type="Proteomes" id="UP000250140"/>
    </source>
</evidence>
<feature type="chain" id="PRO_5034632121" evidence="1">
    <location>
        <begin position="20"/>
        <end position="162"/>
    </location>
</feature>
<evidence type="ECO:0000313" key="2">
    <source>
        <dbReference type="EMBL" id="OCL08918.1"/>
    </source>
</evidence>
<protein>
    <submittedName>
        <fullName evidence="2">Uncharacterized protein</fullName>
    </submittedName>
</protein>
<proteinExistence type="predicted"/>
<keyword evidence="3" id="KW-1185">Reference proteome</keyword>
<keyword evidence="1" id="KW-0732">Signal</keyword>